<dbReference type="PROSITE" id="PS01122">
    <property type="entry name" value="CASPASE_CYS"/>
    <property type="match status" value="1"/>
</dbReference>
<dbReference type="SUPFAM" id="SSF52129">
    <property type="entry name" value="Caspase-like"/>
    <property type="match status" value="1"/>
</dbReference>
<dbReference type="InterPro" id="IPR001309">
    <property type="entry name" value="Pept_C14_p20"/>
</dbReference>
<evidence type="ECO:0000256" key="2">
    <source>
        <dbReference type="ARBA" id="ARBA00022670"/>
    </source>
</evidence>
<comment type="caution">
    <text evidence="9">The sequence shown here is derived from an EMBL/GenBank/DDBJ whole genome shotgun (WGS) entry which is preliminary data.</text>
</comment>
<evidence type="ECO:0000259" key="8">
    <source>
        <dbReference type="PROSITE" id="PS50208"/>
    </source>
</evidence>
<keyword evidence="4" id="KW-0788">Thiol protease</keyword>
<dbReference type="InterPro" id="IPR015917">
    <property type="entry name" value="Pept_C14A"/>
</dbReference>
<evidence type="ECO:0000313" key="10">
    <source>
        <dbReference type="Proteomes" id="UP001497525"/>
    </source>
</evidence>
<dbReference type="InterPro" id="IPR016129">
    <property type="entry name" value="Caspase_his_AS"/>
</dbReference>
<dbReference type="CDD" id="cd00032">
    <property type="entry name" value="CASc"/>
    <property type="match status" value="1"/>
</dbReference>
<proteinExistence type="inferred from homology"/>
<name>A0AAV2TI45_CALDB</name>
<dbReference type="PROSITE" id="PS01121">
    <property type="entry name" value="CASPASE_HIS"/>
    <property type="match status" value="1"/>
</dbReference>
<keyword evidence="3" id="KW-0378">Hydrolase</keyword>
<evidence type="ECO:0000256" key="6">
    <source>
        <dbReference type="RuleBase" id="RU003971"/>
    </source>
</evidence>
<evidence type="ECO:0000313" key="9">
    <source>
        <dbReference type="EMBL" id="CAL5136098.1"/>
    </source>
</evidence>
<keyword evidence="5" id="KW-0865">Zymogen</keyword>
<dbReference type="InterPro" id="IPR011600">
    <property type="entry name" value="Pept_C14_caspase"/>
</dbReference>
<evidence type="ECO:0000256" key="1">
    <source>
        <dbReference type="ARBA" id="ARBA00010134"/>
    </source>
</evidence>
<gene>
    <name evidence="9" type="ORF">CDAUBV1_LOCUS10181</name>
</gene>
<evidence type="ECO:0000259" key="7">
    <source>
        <dbReference type="PROSITE" id="PS50207"/>
    </source>
</evidence>
<dbReference type="InterPro" id="IPR002398">
    <property type="entry name" value="Pept_C14"/>
</dbReference>
<dbReference type="PANTHER" id="PTHR10454">
    <property type="entry name" value="CASPASE"/>
    <property type="match status" value="1"/>
</dbReference>
<protein>
    <submittedName>
        <fullName evidence="9">Uncharacterized protein</fullName>
    </submittedName>
</protein>
<evidence type="ECO:0000256" key="3">
    <source>
        <dbReference type="ARBA" id="ARBA00022801"/>
    </source>
</evidence>
<dbReference type="Gene3D" id="3.30.70.1470">
    <property type="entry name" value="Caspase-like"/>
    <property type="match status" value="1"/>
</dbReference>
<dbReference type="InterPro" id="IPR033139">
    <property type="entry name" value="Caspase_cys_AS"/>
</dbReference>
<evidence type="ECO:0000256" key="5">
    <source>
        <dbReference type="ARBA" id="ARBA00023145"/>
    </source>
</evidence>
<organism evidence="9 10">
    <name type="scientific">Calicophoron daubneyi</name>
    <name type="common">Rumen fluke</name>
    <name type="synonym">Paramphistomum daubneyi</name>
    <dbReference type="NCBI Taxonomy" id="300641"/>
    <lineage>
        <taxon>Eukaryota</taxon>
        <taxon>Metazoa</taxon>
        <taxon>Spiralia</taxon>
        <taxon>Lophotrochozoa</taxon>
        <taxon>Platyhelminthes</taxon>
        <taxon>Trematoda</taxon>
        <taxon>Digenea</taxon>
        <taxon>Plagiorchiida</taxon>
        <taxon>Pronocephalata</taxon>
        <taxon>Paramphistomoidea</taxon>
        <taxon>Paramphistomidae</taxon>
        <taxon>Calicophoron</taxon>
    </lineage>
</organism>
<dbReference type="GO" id="GO:0004197">
    <property type="term" value="F:cysteine-type endopeptidase activity"/>
    <property type="evidence" value="ECO:0007669"/>
    <property type="project" value="InterPro"/>
</dbReference>
<keyword evidence="2" id="KW-0645">Protease</keyword>
<dbReference type="Gene3D" id="3.40.50.1460">
    <property type="match status" value="1"/>
</dbReference>
<dbReference type="InterPro" id="IPR002138">
    <property type="entry name" value="Pept_C14_p10"/>
</dbReference>
<dbReference type="SMART" id="SM00115">
    <property type="entry name" value="CASc"/>
    <property type="match status" value="1"/>
</dbReference>
<comment type="similarity">
    <text evidence="1 6">Belongs to the peptidase C14A family.</text>
</comment>
<dbReference type="PROSITE" id="PS50208">
    <property type="entry name" value="CASPASE_P20"/>
    <property type="match status" value="1"/>
</dbReference>
<sequence length="302" mass="33723">MSASESSSVLHLSGSASRGMLSTKLPNGRRYLPPEGFLFRATKTSDMVNDLDLCYECKPKGAGGFRGICVLINQKKFERLAERRGTDKDAERIEAIFTRLRFKVERQDNVPADVLSKALEEVAQRDHSAFDSFVCVILSHGKLGDVYGSDDKPVSIDKIIDRFTKTNSLNNKPKIFFIQACQGDDTDPGAKFAGAKDAISDAVFANKLPDSWDVLLAYSAVPGYLSWRGNRTGSWFIRELCDVLENDANSTEHHHINTLMSSVARLVAYKYRSRSNAPQFNDMTQMICVVSTLTRLMYLTKI</sequence>
<reference evidence="9" key="1">
    <citation type="submission" date="2024-06" db="EMBL/GenBank/DDBJ databases">
        <authorList>
            <person name="Liu X."/>
            <person name="Lenzi L."/>
            <person name="Haldenby T S."/>
            <person name="Uol C."/>
        </authorList>
    </citation>
    <scope>NUCLEOTIDE SEQUENCE</scope>
</reference>
<dbReference type="AlphaFoldDB" id="A0AAV2TI45"/>
<dbReference type="EMBL" id="CAXLJL010000290">
    <property type="protein sequence ID" value="CAL5136098.1"/>
    <property type="molecule type" value="Genomic_DNA"/>
</dbReference>
<dbReference type="GO" id="GO:0006508">
    <property type="term" value="P:proteolysis"/>
    <property type="evidence" value="ECO:0007669"/>
    <property type="project" value="UniProtKB-KW"/>
</dbReference>
<dbReference type="Pfam" id="PF00656">
    <property type="entry name" value="Peptidase_C14"/>
    <property type="match status" value="1"/>
</dbReference>
<feature type="domain" description="Caspase family p20" evidence="8">
    <location>
        <begin position="65"/>
        <end position="185"/>
    </location>
</feature>
<evidence type="ECO:0000256" key="4">
    <source>
        <dbReference type="ARBA" id="ARBA00022807"/>
    </source>
</evidence>
<dbReference type="InterPro" id="IPR029030">
    <property type="entry name" value="Caspase-like_dom_sf"/>
</dbReference>
<dbReference type="Proteomes" id="UP001497525">
    <property type="component" value="Unassembled WGS sequence"/>
</dbReference>
<dbReference type="PROSITE" id="PS50207">
    <property type="entry name" value="CASPASE_P10"/>
    <property type="match status" value="1"/>
</dbReference>
<feature type="domain" description="Caspase family p10" evidence="7">
    <location>
        <begin position="204"/>
        <end position="301"/>
    </location>
</feature>
<accession>A0AAV2TI45</accession>
<dbReference type="PRINTS" id="PR00376">
    <property type="entry name" value="IL1BCENZYME"/>
</dbReference>